<evidence type="ECO:0000313" key="2">
    <source>
        <dbReference type="Proteomes" id="UP000822688"/>
    </source>
</evidence>
<evidence type="ECO:0000313" key="1">
    <source>
        <dbReference type="EMBL" id="KAG0586465.1"/>
    </source>
</evidence>
<keyword evidence="2" id="KW-1185">Reference proteome</keyword>
<proteinExistence type="predicted"/>
<dbReference type="Proteomes" id="UP000822688">
    <property type="component" value="Chromosome 2"/>
</dbReference>
<reference evidence="1" key="1">
    <citation type="submission" date="2020-06" db="EMBL/GenBank/DDBJ databases">
        <title>WGS assembly of Ceratodon purpureus strain R40.</title>
        <authorList>
            <person name="Carey S.B."/>
            <person name="Jenkins J."/>
            <person name="Shu S."/>
            <person name="Lovell J.T."/>
            <person name="Sreedasyam A."/>
            <person name="Maumus F."/>
            <person name="Tiley G.P."/>
            <person name="Fernandez-Pozo N."/>
            <person name="Barry K."/>
            <person name="Chen C."/>
            <person name="Wang M."/>
            <person name="Lipzen A."/>
            <person name="Daum C."/>
            <person name="Saski C.A."/>
            <person name="Payton A.C."/>
            <person name="Mcbreen J.C."/>
            <person name="Conrad R.E."/>
            <person name="Kollar L.M."/>
            <person name="Olsson S."/>
            <person name="Huttunen S."/>
            <person name="Landis J.B."/>
            <person name="Wickett N.J."/>
            <person name="Johnson M.G."/>
            <person name="Rensing S.A."/>
            <person name="Grimwood J."/>
            <person name="Schmutz J."/>
            <person name="Mcdaniel S.F."/>
        </authorList>
    </citation>
    <scope>NUCLEOTIDE SEQUENCE</scope>
    <source>
        <strain evidence="1">R40</strain>
    </source>
</reference>
<dbReference type="AlphaFoldDB" id="A0A8T0ITP3"/>
<dbReference type="EMBL" id="CM026422">
    <property type="protein sequence ID" value="KAG0586465.1"/>
    <property type="molecule type" value="Genomic_DNA"/>
</dbReference>
<organism evidence="1 2">
    <name type="scientific">Ceratodon purpureus</name>
    <name type="common">Fire moss</name>
    <name type="synonym">Dicranum purpureum</name>
    <dbReference type="NCBI Taxonomy" id="3225"/>
    <lineage>
        <taxon>Eukaryota</taxon>
        <taxon>Viridiplantae</taxon>
        <taxon>Streptophyta</taxon>
        <taxon>Embryophyta</taxon>
        <taxon>Bryophyta</taxon>
        <taxon>Bryophytina</taxon>
        <taxon>Bryopsida</taxon>
        <taxon>Dicranidae</taxon>
        <taxon>Pseudoditrichales</taxon>
        <taxon>Ditrichaceae</taxon>
        <taxon>Ceratodon</taxon>
    </lineage>
</organism>
<comment type="caution">
    <text evidence="1">The sequence shown here is derived from an EMBL/GenBank/DDBJ whole genome shotgun (WGS) entry which is preliminary data.</text>
</comment>
<accession>A0A8T0ITP3</accession>
<name>A0A8T0ITP3_CERPU</name>
<gene>
    <name evidence="1" type="ORF">KC19_2G092500</name>
</gene>
<sequence length="38" mass="4358">MMPRSLQSASLVFSWMLLTKLKPTKESMDLASLLEDMQ</sequence>
<protein>
    <submittedName>
        <fullName evidence="1">Uncharacterized protein</fullName>
    </submittedName>
</protein>